<sequence>AILKAIRHPLTPIKYYYCSDCNLRFNANENECPKCHKKVDESPENRQESAIPWWGSILCIIVGIVAWIASVLLNITPMGEVARILVYAPIVHLFDMSSLKR</sequence>
<name>X1V873_9ZZZZ</name>
<accession>X1V873</accession>
<protein>
    <submittedName>
        <fullName evidence="2">Uncharacterized protein</fullName>
    </submittedName>
</protein>
<keyword evidence="1" id="KW-1133">Transmembrane helix</keyword>
<keyword evidence="1" id="KW-0472">Membrane</keyword>
<gene>
    <name evidence="2" type="ORF">S12H4_31942</name>
</gene>
<feature type="non-terminal residue" evidence="2">
    <location>
        <position position="1"/>
    </location>
</feature>
<reference evidence="2" key="1">
    <citation type="journal article" date="2014" name="Front. Microbiol.">
        <title>High frequency of phylogenetically diverse reductive dehalogenase-homologous genes in deep subseafloor sedimentary metagenomes.</title>
        <authorList>
            <person name="Kawai M."/>
            <person name="Futagami T."/>
            <person name="Toyoda A."/>
            <person name="Takaki Y."/>
            <person name="Nishi S."/>
            <person name="Hori S."/>
            <person name="Arai W."/>
            <person name="Tsubouchi T."/>
            <person name="Morono Y."/>
            <person name="Uchiyama I."/>
            <person name="Ito T."/>
            <person name="Fujiyama A."/>
            <person name="Inagaki F."/>
            <person name="Takami H."/>
        </authorList>
    </citation>
    <scope>NUCLEOTIDE SEQUENCE</scope>
    <source>
        <strain evidence="2">Expedition CK06-06</strain>
    </source>
</reference>
<comment type="caution">
    <text evidence="2">The sequence shown here is derived from an EMBL/GenBank/DDBJ whole genome shotgun (WGS) entry which is preliminary data.</text>
</comment>
<dbReference type="AlphaFoldDB" id="X1V873"/>
<dbReference type="EMBL" id="BARW01018689">
    <property type="protein sequence ID" value="GAJ01380.1"/>
    <property type="molecule type" value="Genomic_DNA"/>
</dbReference>
<organism evidence="2">
    <name type="scientific">marine sediment metagenome</name>
    <dbReference type="NCBI Taxonomy" id="412755"/>
    <lineage>
        <taxon>unclassified sequences</taxon>
        <taxon>metagenomes</taxon>
        <taxon>ecological metagenomes</taxon>
    </lineage>
</organism>
<evidence type="ECO:0000313" key="2">
    <source>
        <dbReference type="EMBL" id="GAJ01380.1"/>
    </source>
</evidence>
<keyword evidence="1" id="KW-0812">Transmembrane</keyword>
<feature type="transmembrane region" description="Helical" evidence="1">
    <location>
        <begin position="53"/>
        <end position="75"/>
    </location>
</feature>
<proteinExistence type="predicted"/>
<evidence type="ECO:0000256" key="1">
    <source>
        <dbReference type="SAM" id="Phobius"/>
    </source>
</evidence>